<sequence>MVRSGSAAKQEARPAMSRRTTAAHTARTARTAHTALHLKSLQTANACSPSASLLLTFSRPRLVFFFSLALPPRRSAPPALSPAASVFCQIAVRLVLHRGLSASTSPHACPACPPAGRGFVKPAAICCNIKLACTDRWFGFFSGVAVFPRQTSLESFPPLHKGPTWKLEHIATP</sequence>
<evidence type="ECO:0000256" key="1">
    <source>
        <dbReference type="SAM" id="MobiDB-lite"/>
    </source>
</evidence>
<name>A0A2T2NBA3_CORCC</name>
<proteinExistence type="predicted"/>
<organism evidence="2 3">
    <name type="scientific">Corynespora cassiicola Philippines</name>
    <dbReference type="NCBI Taxonomy" id="1448308"/>
    <lineage>
        <taxon>Eukaryota</taxon>
        <taxon>Fungi</taxon>
        <taxon>Dikarya</taxon>
        <taxon>Ascomycota</taxon>
        <taxon>Pezizomycotina</taxon>
        <taxon>Dothideomycetes</taxon>
        <taxon>Pleosporomycetidae</taxon>
        <taxon>Pleosporales</taxon>
        <taxon>Corynesporascaceae</taxon>
        <taxon>Corynespora</taxon>
    </lineage>
</organism>
<feature type="compositionally biased region" description="Low complexity" evidence="1">
    <location>
        <begin position="18"/>
        <end position="29"/>
    </location>
</feature>
<reference evidence="2 3" key="1">
    <citation type="journal article" date="2018" name="Front. Microbiol.">
        <title>Genome-Wide Analysis of Corynespora cassiicola Leaf Fall Disease Putative Effectors.</title>
        <authorList>
            <person name="Lopez D."/>
            <person name="Ribeiro S."/>
            <person name="Label P."/>
            <person name="Fumanal B."/>
            <person name="Venisse J.S."/>
            <person name="Kohler A."/>
            <person name="de Oliveira R.R."/>
            <person name="Labutti K."/>
            <person name="Lipzen A."/>
            <person name="Lail K."/>
            <person name="Bauer D."/>
            <person name="Ohm R.A."/>
            <person name="Barry K.W."/>
            <person name="Spatafora J."/>
            <person name="Grigoriev I.V."/>
            <person name="Martin F.M."/>
            <person name="Pujade-Renaud V."/>
        </authorList>
    </citation>
    <scope>NUCLEOTIDE SEQUENCE [LARGE SCALE GENOMIC DNA]</scope>
    <source>
        <strain evidence="2 3">Philippines</strain>
    </source>
</reference>
<accession>A0A2T2NBA3</accession>
<dbReference type="EMBL" id="KZ678141">
    <property type="protein sequence ID" value="PSN62703.1"/>
    <property type="molecule type" value="Genomic_DNA"/>
</dbReference>
<evidence type="ECO:0000313" key="3">
    <source>
        <dbReference type="Proteomes" id="UP000240883"/>
    </source>
</evidence>
<keyword evidence="3" id="KW-1185">Reference proteome</keyword>
<evidence type="ECO:0000313" key="2">
    <source>
        <dbReference type="EMBL" id="PSN62703.1"/>
    </source>
</evidence>
<feature type="region of interest" description="Disordered" evidence="1">
    <location>
        <begin position="1"/>
        <end position="29"/>
    </location>
</feature>
<protein>
    <submittedName>
        <fullName evidence="2">Uncharacterized protein</fullName>
    </submittedName>
</protein>
<dbReference type="AlphaFoldDB" id="A0A2T2NBA3"/>
<dbReference type="Proteomes" id="UP000240883">
    <property type="component" value="Unassembled WGS sequence"/>
</dbReference>
<gene>
    <name evidence="2" type="ORF">BS50DRAFT_127379</name>
</gene>